<comment type="cofactor">
    <cofactor evidence="1">
        <name>[2Fe-2S] cluster</name>
        <dbReference type="ChEBI" id="CHEBI:190135"/>
    </cofactor>
</comment>
<dbReference type="InterPro" id="IPR017927">
    <property type="entry name" value="FAD-bd_FR_type"/>
</dbReference>
<dbReference type="CDD" id="cd00207">
    <property type="entry name" value="fer2"/>
    <property type="match status" value="1"/>
</dbReference>
<dbReference type="Pfam" id="PF00111">
    <property type="entry name" value="Fer2"/>
    <property type="match status" value="1"/>
</dbReference>
<dbReference type="PROSITE" id="PS51384">
    <property type="entry name" value="FAD_FR"/>
    <property type="match status" value="1"/>
</dbReference>
<proteinExistence type="predicted"/>
<dbReference type="InterPro" id="IPR036010">
    <property type="entry name" value="2Fe-2S_ferredoxin-like_sf"/>
</dbReference>
<dbReference type="Gene3D" id="2.40.30.10">
    <property type="entry name" value="Translation factors"/>
    <property type="match status" value="1"/>
</dbReference>
<dbReference type="PANTHER" id="PTHR47354">
    <property type="entry name" value="NADH OXIDOREDUCTASE HCR"/>
    <property type="match status" value="1"/>
</dbReference>
<keyword evidence="5" id="KW-1185">Reference proteome</keyword>
<dbReference type="SUPFAM" id="SSF54292">
    <property type="entry name" value="2Fe-2S ferredoxin-like"/>
    <property type="match status" value="1"/>
</dbReference>
<dbReference type="Gene3D" id="3.10.20.30">
    <property type="match status" value="1"/>
</dbReference>
<feature type="domain" description="2Fe-2S ferredoxin-type" evidence="2">
    <location>
        <begin position="273"/>
        <end position="357"/>
    </location>
</feature>
<dbReference type="EMBL" id="FMYL01000004">
    <property type="protein sequence ID" value="SDB89590.1"/>
    <property type="molecule type" value="Genomic_DNA"/>
</dbReference>
<evidence type="ECO:0000313" key="4">
    <source>
        <dbReference type="EMBL" id="SDB89590.1"/>
    </source>
</evidence>
<dbReference type="RefSeq" id="WP_092747309.1">
    <property type="nucleotide sequence ID" value="NZ_FMYL01000004.1"/>
</dbReference>
<dbReference type="InterPro" id="IPR001709">
    <property type="entry name" value="Flavoprot_Pyr_Nucl_cyt_Rdtase"/>
</dbReference>
<evidence type="ECO:0000259" key="3">
    <source>
        <dbReference type="PROSITE" id="PS51384"/>
    </source>
</evidence>
<sequence>MNVLPKKNHAINFFTESVLDQKVINFWVQKFNPTWSTHEMLGSIVKKRSTAKDMVTLTIRCNKRMNFGLPGQHHPVIVEIAARRLERTYSLNRIDEQHVELTLKKVPQGAVSTWLCNVAEVGDVVEFGQPYGEMLCVTHPEKDVILLAAGSGITPMYSMIYDLAKTGQLAHYRLKLMYWVKRSNDLAFHEFFQNTAKQYPQFSYHAFCTQDDDQTASRLNESHVNDCGDLHDTAVFACGPSGFVNSACELFHAARLFKSEAFTLSPLEISDTGTVTITLTKSQKMLEVPRGISLLDALEQANEKPVAGCRMGICNKCSCHKVSGVTQNILNQNQNAEPGSSLRICINSAKSDLVLDL</sequence>
<dbReference type="PANTHER" id="PTHR47354:SF3">
    <property type="entry name" value="OXIDOREDUCTASE-RELATED"/>
    <property type="match status" value="1"/>
</dbReference>
<dbReference type="Gene3D" id="3.40.50.80">
    <property type="entry name" value="Nucleotide-binding domain of ferredoxin-NADP reductase (FNR) module"/>
    <property type="match status" value="1"/>
</dbReference>
<protein>
    <submittedName>
        <fullName evidence="4">Ferredoxin-NADP reductase</fullName>
    </submittedName>
</protein>
<evidence type="ECO:0000256" key="1">
    <source>
        <dbReference type="ARBA" id="ARBA00034078"/>
    </source>
</evidence>
<reference evidence="5" key="1">
    <citation type="submission" date="2016-09" db="EMBL/GenBank/DDBJ databases">
        <authorList>
            <person name="Varghese N."/>
            <person name="Submissions S."/>
        </authorList>
    </citation>
    <scope>NUCLEOTIDE SEQUENCE [LARGE SCALE GENOMIC DNA]</scope>
    <source>
        <strain evidence="5">ANC 4422</strain>
    </source>
</reference>
<dbReference type="GO" id="GO:0016491">
    <property type="term" value="F:oxidoreductase activity"/>
    <property type="evidence" value="ECO:0007669"/>
    <property type="project" value="InterPro"/>
</dbReference>
<name>A0A1G6H5N3_9GAMM</name>
<dbReference type="InterPro" id="IPR008333">
    <property type="entry name" value="Cbr1-like_FAD-bd_dom"/>
</dbReference>
<evidence type="ECO:0000313" key="5">
    <source>
        <dbReference type="Proteomes" id="UP000242501"/>
    </source>
</evidence>
<dbReference type="InterPro" id="IPR039261">
    <property type="entry name" value="FNR_nucleotide-bd"/>
</dbReference>
<dbReference type="PRINTS" id="PR00406">
    <property type="entry name" value="CYTB5RDTASE"/>
</dbReference>
<organism evidence="4 5">
    <name type="scientific">Acinetobacter boissieri</name>
    <dbReference type="NCBI Taxonomy" id="1219383"/>
    <lineage>
        <taxon>Bacteria</taxon>
        <taxon>Pseudomonadati</taxon>
        <taxon>Pseudomonadota</taxon>
        <taxon>Gammaproteobacteria</taxon>
        <taxon>Moraxellales</taxon>
        <taxon>Moraxellaceae</taxon>
        <taxon>Acinetobacter</taxon>
    </lineage>
</organism>
<gene>
    <name evidence="4" type="ORF">SAMN05421733_10419</name>
</gene>
<dbReference type="Proteomes" id="UP000242501">
    <property type="component" value="Unassembled WGS sequence"/>
</dbReference>
<dbReference type="SUPFAM" id="SSF63380">
    <property type="entry name" value="Riboflavin synthase domain-like"/>
    <property type="match status" value="1"/>
</dbReference>
<dbReference type="AlphaFoldDB" id="A0A1G6H5N3"/>
<dbReference type="Pfam" id="PF00175">
    <property type="entry name" value="NAD_binding_1"/>
    <property type="match status" value="1"/>
</dbReference>
<dbReference type="InterPro" id="IPR001433">
    <property type="entry name" value="OxRdtase_FAD/NAD-bd"/>
</dbReference>
<dbReference type="InterPro" id="IPR017938">
    <property type="entry name" value="Riboflavin_synthase-like_b-brl"/>
</dbReference>
<dbReference type="SUPFAM" id="SSF52343">
    <property type="entry name" value="Ferredoxin reductase-like, C-terminal NADP-linked domain"/>
    <property type="match status" value="1"/>
</dbReference>
<dbReference type="GO" id="GO:0051536">
    <property type="term" value="F:iron-sulfur cluster binding"/>
    <property type="evidence" value="ECO:0007669"/>
    <property type="project" value="InterPro"/>
</dbReference>
<dbReference type="PRINTS" id="PR00371">
    <property type="entry name" value="FPNCR"/>
</dbReference>
<dbReference type="InterPro" id="IPR012675">
    <property type="entry name" value="Beta-grasp_dom_sf"/>
</dbReference>
<dbReference type="STRING" id="1219383.SAMN05421733_10419"/>
<accession>A0A1G6H5N3</accession>
<dbReference type="InterPro" id="IPR001041">
    <property type="entry name" value="2Fe-2S_ferredoxin-type"/>
</dbReference>
<dbReference type="Pfam" id="PF00970">
    <property type="entry name" value="FAD_binding_6"/>
    <property type="match status" value="1"/>
</dbReference>
<dbReference type="InterPro" id="IPR050415">
    <property type="entry name" value="MRET"/>
</dbReference>
<feature type="domain" description="FAD-binding FR-type" evidence="3">
    <location>
        <begin position="37"/>
        <end position="137"/>
    </location>
</feature>
<dbReference type="PROSITE" id="PS51085">
    <property type="entry name" value="2FE2S_FER_2"/>
    <property type="match status" value="1"/>
</dbReference>
<evidence type="ECO:0000259" key="2">
    <source>
        <dbReference type="PROSITE" id="PS51085"/>
    </source>
</evidence>
<dbReference type="OrthoDB" id="9796486at2"/>